<feature type="transmembrane region" description="Helical" evidence="1">
    <location>
        <begin position="162"/>
        <end position="179"/>
    </location>
</feature>
<keyword evidence="2" id="KW-0067">ATP-binding</keyword>
<feature type="non-terminal residue" evidence="2">
    <location>
        <position position="1"/>
    </location>
</feature>
<keyword evidence="3" id="KW-1185">Reference proteome</keyword>
<accession>A0A7X1JAT3</accession>
<organism evidence="2 3">
    <name type="scientific">Streptomyces cupreus</name>
    <dbReference type="NCBI Taxonomy" id="2759956"/>
    <lineage>
        <taxon>Bacteria</taxon>
        <taxon>Bacillati</taxon>
        <taxon>Actinomycetota</taxon>
        <taxon>Actinomycetes</taxon>
        <taxon>Kitasatosporales</taxon>
        <taxon>Streptomycetaceae</taxon>
        <taxon>Streptomyces</taxon>
    </lineage>
</organism>
<protein>
    <submittedName>
        <fullName evidence="2">ABC transporter ATP-binding protein</fullName>
    </submittedName>
</protein>
<feature type="transmembrane region" description="Helical" evidence="1">
    <location>
        <begin position="12"/>
        <end position="34"/>
    </location>
</feature>
<name>A0A7X1JAT3_9ACTN</name>
<keyword evidence="1" id="KW-1133">Transmembrane helix</keyword>
<evidence type="ECO:0000313" key="3">
    <source>
        <dbReference type="Proteomes" id="UP000584670"/>
    </source>
</evidence>
<feature type="transmembrane region" description="Helical" evidence="1">
    <location>
        <begin position="91"/>
        <end position="113"/>
    </location>
</feature>
<feature type="transmembrane region" description="Helical" evidence="1">
    <location>
        <begin position="221"/>
        <end position="243"/>
    </location>
</feature>
<dbReference type="EMBL" id="JACMSF010000060">
    <property type="protein sequence ID" value="MBC2906829.1"/>
    <property type="molecule type" value="Genomic_DNA"/>
</dbReference>
<reference evidence="2 3" key="1">
    <citation type="submission" date="2020-08" db="EMBL/GenBank/DDBJ databases">
        <title>Streptomyces sp. PSKA01 genome sequencing and assembly.</title>
        <authorList>
            <person name="Mandal S."/>
            <person name="Maiti P.K."/>
            <person name="Das P."/>
        </authorList>
    </citation>
    <scope>NUCLEOTIDE SEQUENCE [LARGE SCALE GENOMIC DNA]</scope>
    <source>
        <strain evidence="2 3">PSKA01</strain>
    </source>
</reference>
<dbReference type="AlphaFoldDB" id="A0A7X1JAT3"/>
<evidence type="ECO:0000256" key="1">
    <source>
        <dbReference type="SAM" id="Phobius"/>
    </source>
</evidence>
<keyword evidence="1" id="KW-0472">Membrane</keyword>
<dbReference type="Proteomes" id="UP000584670">
    <property type="component" value="Unassembled WGS sequence"/>
</dbReference>
<gene>
    <name evidence="2" type="ORF">H4N64_35985</name>
</gene>
<feature type="transmembrane region" description="Helical" evidence="1">
    <location>
        <begin position="133"/>
        <end position="155"/>
    </location>
</feature>
<evidence type="ECO:0000313" key="2">
    <source>
        <dbReference type="EMBL" id="MBC2906829.1"/>
    </source>
</evidence>
<proteinExistence type="predicted"/>
<feature type="transmembrane region" description="Helical" evidence="1">
    <location>
        <begin position="54"/>
        <end position="70"/>
    </location>
</feature>
<keyword evidence="2" id="KW-0547">Nucleotide-binding</keyword>
<dbReference type="GO" id="GO:0005524">
    <property type="term" value="F:ATP binding"/>
    <property type="evidence" value="ECO:0007669"/>
    <property type="project" value="UniProtKB-KW"/>
</dbReference>
<comment type="caution">
    <text evidence="2">The sequence shown here is derived from an EMBL/GenBank/DDBJ whole genome shotgun (WGS) entry which is preliminary data.</text>
</comment>
<keyword evidence="1" id="KW-0812">Transmembrane</keyword>
<sequence length="250" mass="25918">PLRYELRRAAGVGTGFLTAAAVLVVSALTALVLARIGHTPQARLLAGWPREMPLPPAALGAGLLGALAFGDEFRHPALAADRGTVPRRLGLLAAKLLVSGVTALALAVLTVGCDAEVLYLVYGREVVEVPADWVSLGVSWIGLLVGCAWAGVLAAGVFRSTSAGLAAVVAVPILVVPLVRKVLEGPAVRSAAGFPLRLREVLLMQWPFGGERYLAAAARVVAQPVGGALTLSLTALLCAYLLMTLRGRVR</sequence>